<accession>A0A1Y2CZX7</accession>
<comment type="caution">
    <text evidence="2">The sequence shown here is derived from an EMBL/GenBank/DDBJ whole genome shotgun (WGS) entry which is preliminary data.</text>
</comment>
<name>A0A1Y2CZX7_9FUNG</name>
<dbReference type="Proteomes" id="UP000193642">
    <property type="component" value="Unassembled WGS sequence"/>
</dbReference>
<organism evidence="2 3">
    <name type="scientific">Rhizoclosmatium globosum</name>
    <dbReference type="NCBI Taxonomy" id="329046"/>
    <lineage>
        <taxon>Eukaryota</taxon>
        <taxon>Fungi</taxon>
        <taxon>Fungi incertae sedis</taxon>
        <taxon>Chytridiomycota</taxon>
        <taxon>Chytridiomycota incertae sedis</taxon>
        <taxon>Chytridiomycetes</taxon>
        <taxon>Chytridiales</taxon>
        <taxon>Chytriomycetaceae</taxon>
        <taxon>Rhizoclosmatium</taxon>
    </lineage>
</organism>
<protein>
    <submittedName>
        <fullName evidence="2">Uncharacterized protein</fullName>
    </submittedName>
</protein>
<dbReference type="AlphaFoldDB" id="A0A1Y2CZX7"/>
<dbReference type="EMBL" id="MCGO01000003">
    <property type="protein sequence ID" value="ORY52602.1"/>
    <property type="molecule type" value="Genomic_DNA"/>
</dbReference>
<feature type="region of interest" description="Disordered" evidence="1">
    <location>
        <begin position="328"/>
        <end position="355"/>
    </location>
</feature>
<evidence type="ECO:0000313" key="3">
    <source>
        <dbReference type="Proteomes" id="UP000193642"/>
    </source>
</evidence>
<keyword evidence="3" id="KW-1185">Reference proteome</keyword>
<proteinExistence type="predicted"/>
<evidence type="ECO:0000256" key="1">
    <source>
        <dbReference type="SAM" id="MobiDB-lite"/>
    </source>
</evidence>
<reference evidence="2 3" key="1">
    <citation type="submission" date="2016-07" db="EMBL/GenBank/DDBJ databases">
        <title>Pervasive Adenine N6-methylation of Active Genes in Fungi.</title>
        <authorList>
            <consortium name="DOE Joint Genome Institute"/>
            <person name="Mondo S.J."/>
            <person name="Dannebaum R.O."/>
            <person name="Kuo R.C."/>
            <person name="Labutti K."/>
            <person name="Haridas S."/>
            <person name="Kuo A."/>
            <person name="Salamov A."/>
            <person name="Ahrendt S.R."/>
            <person name="Lipzen A."/>
            <person name="Sullivan W."/>
            <person name="Andreopoulos W.B."/>
            <person name="Clum A."/>
            <person name="Lindquist E."/>
            <person name="Daum C."/>
            <person name="Ramamoorthy G.K."/>
            <person name="Gryganskyi A."/>
            <person name="Culley D."/>
            <person name="Magnuson J.K."/>
            <person name="James T.Y."/>
            <person name="O'Malley M.A."/>
            <person name="Stajich J.E."/>
            <person name="Spatafora J.W."/>
            <person name="Visel A."/>
            <person name="Grigoriev I.V."/>
        </authorList>
    </citation>
    <scope>NUCLEOTIDE SEQUENCE [LARGE SCALE GENOMIC DNA]</scope>
    <source>
        <strain evidence="2 3">JEL800</strain>
    </source>
</reference>
<gene>
    <name evidence="2" type="ORF">BCR33DRAFT_779865</name>
</gene>
<sequence>MEAKGTVTDHLGHCIRCTTSINSSCEGLLNNPNCHCTVMTDYEKPRVMGVQTLTARDLEWLTTTTDLSFGDFNDLEINEGDAIKLCLACKAALIAYRKSETIANPKKRKAQRILKPSAAANRAFLIPSTTDADQDSGDYGSTTADEVSENIEPKWRPMSIPVTLLPGIGSKTTVGTIVIKLVKKPSSILEVLDLIQIKSKLSDEWVPFKQALYGKSKNSGNPFEITALSDFDGIFLPFQEKGNGIVNSSFVVYETKPIGGKADGSGTKKGKGTGVGEEASDITGFVVKLRNKYPDGKLTLESGIIELGMGHFQQWAFQLSQRKVGVTLESPPNHPMFDPAVSKPSSKKAENTTLSSNSGNDIGALLGGFLKAAGLVSSLPGAAPSPLSSVVNPTPNQTTVLLVVSIVFGANSLVDSTTVLPGNSLSSLLIDFGYPLEGCMMKKAEGQSVRLKASYVSVDGGTRQIGFGQDLNALFPHGGEVKIQLTEQALLVFE</sequence>
<evidence type="ECO:0000313" key="2">
    <source>
        <dbReference type="EMBL" id="ORY52602.1"/>
    </source>
</evidence>